<dbReference type="InterPro" id="IPR010548">
    <property type="entry name" value="BNIP3"/>
</dbReference>
<evidence type="ECO:0000256" key="4">
    <source>
        <dbReference type="ARBA" id="ARBA00022692"/>
    </source>
</evidence>
<keyword evidence="8" id="KW-0472">Membrane</keyword>
<dbReference type="PANTHER" id="PTHR15186">
    <property type="entry name" value="RE48077P"/>
    <property type="match status" value="1"/>
</dbReference>
<name>A0ABQ9FJJ8_TEGGR</name>
<dbReference type="Proteomes" id="UP001217089">
    <property type="component" value="Unassembled WGS sequence"/>
</dbReference>
<protein>
    <submittedName>
        <fullName evidence="9">Uncharacterized protein</fullName>
    </submittedName>
</protein>
<evidence type="ECO:0000256" key="5">
    <source>
        <dbReference type="ARBA" id="ARBA00022703"/>
    </source>
</evidence>
<keyword evidence="10" id="KW-1185">Reference proteome</keyword>
<comment type="similarity">
    <text evidence="3">Belongs to the NIP3 family.</text>
</comment>
<keyword evidence="5" id="KW-0053">Apoptosis</keyword>
<gene>
    <name evidence="9" type="ORF">KUTeg_005382</name>
</gene>
<evidence type="ECO:0000313" key="10">
    <source>
        <dbReference type="Proteomes" id="UP001217089"/>
    </source>
</evidence>
<keyword evidence="6" id="KW-1133">Transmembrane helix</keyword>
<evidence type="ECO:0000256" key="6">
    <source>
        <dbReference type="ARBA" id="ARBA00022989"/>
    </source>
</evidence>
<proteinExistence type="inferred from homology"/>
<organism evidence="9 10">
    <name type="scientific">Tegillarca granosa</name>
    <name type="common">Malaysian cockle</name>
    <name type="synonym">Anadara granosa</name>
    <dbReference type="NCBI Taxonomy" id="220873"/>
    <lineage>
        <taxon>Eukaryota</taxon>
        <taxon>Metazoa</taxon>
        <taxon>Spiralia</taxon>
        <taxon>Lophotrochozoa</taxon>
        <taxon>Mollusca</taxon>
        <taxon>Bivalvia</taxon>
        <taxon>Autobranchia</taxon>
        <taxon>Pteriomorphia</taxon>
        <taxon>Arcoida</taxon>
        <taxon>Arcoidea</taxon>
        <taxon>Arcidae</taxon>
        <taxon>Tegillarca</taxon>
    </lineage>
</organism>
<keyword evidence="7" id="KW-0496">Mitochondrion</keyword>
<accession>A0ABQ9FJJ8</accession>
<evidence type="ECO:0000256" key="8">
    <source>
        <dbReference type="ARBA" id="ARBA00023136"/>
    </source>
</evidence>
<dbReference type="Pfam" id="PF06553">
    <property type="entry name" value="BNIP3"/>
    <property type="match status" value="1"/>
</dbReference>
<reference evidence="9 10" key="1">
    <citation type="submission" date="2022-12" db="EMBL/GenBank/DDBJ databases">
        <title>Chromosome-level genome of Tegillarca granosa.</title>
        <authorList>
            <person name="Kim J."/>
        </authorList>
    </citation>
    <scope>NUCLEOTIDE SEQUENCE [LARGE SCALE GENOMIC DNA]</scope>
    <source>
        <strain evidence="9">Teg-2019</strain>
        <tissue evidence="9">Adductor muscle</tissue>
    </source>
</reference>
<comment type="subcellular location">
    <subcellularLocation>
        <location evidence="1">Membrane</location>
        <topology evidence="1">Single-pass membrane protein</topology>
    </subcellularLocation>
    <subcellularLocation>
        <location evidence="2">Mitochondrion membrane</location>
    </subcellularLocation>
</comment>
<dbReference type="EMBL" id="JARBDR010000246">
    <property type="protein sequence ID" value="KAJ8317478.1"/>
    <property type="molecule type" value="Genomic_DNA"/>
</dbReference>
<keyword evidence="4" id="KW-0812">Transmembrane</keyword>
<evidence type="ECO:0000256" key="7">
    <source>
        <dbReference type="ARBA" id="ARBA00023128"/>
    </source>
</evidence>
<evidence type="ECO:0000256" key="1">
    <source>
        <dbReference type="ARBA" id="ARBA00004167"/>
    </source>
</evidence>
<dbReference type="PANTHER" id="PTHR15186:SF5">
    <property type="entry name" value="BNIP3, ISOFORM A"/>
    <property type="match status" value="1"/>
</dbReference>
<comment type="caution">
    <text evidence="9">The sequence shown here is derived from an EMBL/GenBank/DDBJ whole genome shotgun (WGS) entry which is preliminary data.</text>
</comment>
<sequence>MAVNEDRDPGTDWVWDWSSRPEVNPPSGFPKKFKRPSDKHTLSVRKSGLFNLENLPTLIVSHACTFLLGAAV</sequence>
<evidence type="ECO:0000256" key="3">
    <source>
        <dbReference type="ARBA" id="ARBA00007710"/>
    </source>
</evidence>
<evidence type="ECO:0000256" key="2">
    <source>
        <dbReference type="ARBA" id="ARBA00004325"/>
    </source>
</evidence>
<evidence type="ECO:0000313" key="9">
    <source>
        <dbReference type="EMBL" id="KAJ8317478.1"/>
    </source>
</evidence>